<evidence type="ECO:0000313" key="3">
    <source>
        <dbReference type="Proteomes" id="UP001310022"/>
    </source>
</evidence>
<dbReference type="NCBIfam" id="TIGR04183">
    <property type="entry name" value="Por_Secre_tail"/>
    <property type="match status" value="1"/>
</dbReference>
<dbReference type="Gene3D" id="2.40.128.720">
    <property type="match status" value="1"/>
</dbReference>
<dbReference type="Pfam" id="PF18962">
    <property type="entry name" value="Por_Secre_tail"/>
    <property type="match status" value="1"/>
</dbReference>
<reference evidence="2 3" key="1">
    <citation type="submission" date="2021-12" db="EMBL/GenBank/DDBJ databases">
        <title>Genome sequencing of bacteria with rrn-lacking chromosome and rrn-plasmid.</title>
        <authorList>
            <person name="Anda M."/>
            <person name="Iwasaki W."/>
        </authorList>
    </citation>
    <scope>NUCLEOTIDE SEQUENCE [LARGE SCALE GENOMIC DNA]</scope>
    <source>
        <strain evidence="2 3">NBRC 15940</strain>
    </source>
</reference>
<evidence type="ECO:0000259" key="1">
    <source>
        <dbReference type="Pfam" id="PF18962"/>
    </source>
</evidence>
<feature type="domain" description="Secretion system C-terminal sorting" evidence="1">
    <location>
        <begin position="628"/>
        <end position="690"/>
    </location>
</feature>
<name>A0AAN4VZU1_9BACT</name>
<evidence type="ECO:0000313" key="2">
    <source>
        <dbReference type="EMBL" id="GJM61727.1"/>
    </source>
</evidence>
<dbReference type="EMBL" id="BQKE01000001">
    <property type="protein sequence ID" value="GJM61727.1"/>
    <property type="molecule type" value="Genomic_DNA"/>
</dbReference>
<protein>
    <recommendedName>
        <fullName evidence="1">Secretion system C-terminal sorting domain-containing protein</fullName>
    </recommendedName>
</protein>
<keyword evidence="3" id="KW-1185">Reference proteome</keyword>
<organism evidence="2 3">
    <name type="scientific">Persicobacter diffluens</name>
    <dbReference type="NCBI Taxonomy" id="981"/>
    <lineage>
        <taxon>Bacteria</taxon>
        <taxon>Pseudomonadati</taxon>
        <taxon>Bacteroidota</taxon>
        <taxon>Cytophagia</taxon>
        <taxon>Cytophagales</taxon>
        <taxon>Persicobacteraceae</taxon>
        <taxon>Persicobacter</taxon>
    </lineage>
</organism>
<comment type="caution">
    <text evidence="2">The sequence shown here is derived from an EMBL/GenBank/DDBJ whole genome shotgun (WGS) entry which is preliminary data.</text>
</comment>
<gene>
    <name evidence="2" type="ORF">PEDI_22790</name>
</gene>
<proteinExistence type="predicted"/>
<dbReference type="Proteomes" id="UP001310022">
    <property type="component" value="Unassembled WGS sequence"/>
</dbReference>
<dbReference type="InterPro" id="IPR026444">
    <property type="entry name" value="Secre_tail"/>
</dbReference>
<accession>A0AAN4VZU1</accession>
<sequence>MKKFSTLLLAFIIGHAVNAQRSLPNRNVRIAEALQQQITFTKQHAKVIYGNDSMAVQAELCRLDSLYREELRHWESINAPHLAQTKVKSDMLPDSTLSRVVDESTKKWINFGRSMFGYNDQDLLIQEQRDTLISPTESEVRNLNFFEYDQEGRRISQLYKVFNPETGTLEMRSKTEYKYSDNHPPITILHVYELNPENGQPYKVRQITSSEWYESTTERWYNSEWLYFNTEGDTIRGSRTTQAWSPLYTYYEHYNWDGEGWIAINKGRSEHDEDGNELSLTMWQSEGAHFTSSERHLNVYEEGKKTAHYRSNRAHDEDAWKHNHFTHYAYDQGDTLMVENNFDKEGEVWVQYAKSYEIRTEKGTDFRSCNIHNGNASFCRGTETTLDEMGRKIIAMDYYLEEGQKRPYSRHVYQYNGAEKQESEDLYQDWSKDTQQWLNRRKGIKSYDDHERNLLNESYNWSTSLNDWVGDTKTVLEYNEAGDEILNERYSYLRESQSWLLKAKTLKEIRNGFYSWESYQYDHDAKKLVGTHKSLTDSTKNNVSGNLEIYLRTNWRWDAGKDDWVLEYDERREYYTGTQSLKWVDYYDRQYPEWARNHRIKYYYRDFEEENDDVVLATDEAFGFQLMPNPATDYFRISGPAEVQELKIMNAAGQQVRTYPGGENQYFIGDLSAGVYHIVLTSGSKQAVFKLLKQ</sequence>
<dbReference type="AlphaFoldDB" id="A0AAN4VZU1"/>
<dbReference type="RefSeq" id="WP_338237200.1">
    <property type="nucleotide sequence ID" value="NZ_BQKE01000001.1"/>
</dbReference>